<evidence type="ECO:0000313" key="2">
    <source>
        <dbReference type="Proteomes" id="UP001433508"/>
    </source>
</evidence>
<gene>
    <name evidence="1" type="ORF">V1525DRAFT_448418</name>
</gene>
<protein>
    <submittedName>
        <fullName evidence="1">Uncharacterized protein</fullName>
    </submittedName>
</protein>
<proteinExistence type="predicted"/>
<comment type="caution">
    <text evidence="1">The sequence shown here is derived from an EMBL/GenBank/DDBJ whole genome shotgun (WGS) entry which is preliminary data.</text>
</comment>
<reference evidence="2" key="1">
    <citation type="journal article" date="2024" name="Front. Bioeng. Biotechnol.">
        <title>Genome-scale model development and genomic sequencing of the oleaginous clade Lipomyces.</title>
        <authorList>
            <person name="Czajka J.J."/>
            <person name="Han Y."/>
            <person name="Kim J."/>
            <person name="Mondo S.J."/>
            <person name="Hofstad B.A."/>
            <person name="Robles A."/>
            <person name="Haridas S."/>
            <person name="Riley R."/>
            <person name="LaButti K."/>
            <person name="Pangilinan J."/>
            <person name="Andreopoulos W."/>
            <person name="Lipzen A."/>
            <person name="Yan J."/>
            <person name="Wang M."/>
            <person name="Ng V."/>
            <person name="Grigoriev I.V."/>
            <person name="Spatafora J.W."/>
            <person name="Magnuson J.K."/>
            <person name="Baker S.E."/>
            <person name="Pomraning K.R."/>
        </authorList>
    </citation>
    <scope>NUCLEOTIDE SEQUENCE [LARGE SCALE GENOMIC DNA]</scope>
    <source>
        <strain evidence="2">CBS 7786</strain>
    </source>
</reference>
<keyword evidence="2" id="KW-1185">Reference proteome</keyword>
<dbReference type="Proteomes" id="UP001433508">
    <property type="component" value="Unassembled WGS sequence"/>
</dbReference>
<sequence>MVSIIPTATTACTTVQTLIDYQCPPLPPASLRFTHVYYDDADPWAHIMAWISLAPQTLCIVYLTIIFSRREIETIMLFVGQLASEAANHILKRILREERPKYGTMSDRNNLGFGLPSAHAQFMAFYTTYLCLWMFLRAHHFSAQKRSFRAIGLLLLTLVVSYSRVYLFYHTWKQVLLGLLIGTITGSGWFVISVAVRELGIVDKLLDSALFQWFYVKDTSHYRSFVRDEYAQWSLGRISYITYFSDKKFYVEERKLR</sequence>
<name>A0ACC3TAM6_LIPKO</name>
<accession>A0ACC3TAM6</accession>
<dbReference type="EMBL" id="MU971342">
    <property type="protein sequence ID" value="KAK9239947.1"/>
    <property type="molecule type" value="Genomic_DNA"/>
</dbReference>
<evidence type="ECO:0000313" key="1">
    <source>
        <dbReference type="EMBL" id="KAK9239947.1"/>
    </source>
</evidence>
<organism evidence="1 2">
    <name type="scientific">Lipomyces kononenkoae</name>
    <name type="common">Yeast</name>
    <dbReference type="NCBI Taxonomy" id="34357"/>
    <lineage>
        <taxon>Eukaryota</taxon>
        <taxon>Fungi</taxon>
        <taxon>Dikarya</taxon>
        <taxon>Ascomycota</taxon>
        <taxon>Saccharomycotina</taxon>
        <taxon>Lipomycetes</taxon>
        <taxon>Lipomycetales</taxon>
        <taxon>Lipomycetaceae</taxon>
        <taxon>Lipomyces</taxon>
    </lineage>
</organism>